<gene>
    <name evidence="2" type="ORF">SSLN_LOCUS1638</name>
</gene>
<reference evidence="2 3" key="1">
    <citation type="submission" date="2018-11" db="EMBL/GenBank/DDBJ databases">
        <authorList>
            <consortium name="Pathogen Informatics"/>
        </authorList>
    </citation>
    <scope>NUCLEOTIDE SEQUENCE [LARGE SCALE GENOMIC DNA]</scope>
    <source>
        <strain evidence="2 3">NST_G2</strain>
    </source>
</reference>
<dbReference type="Proteomes" id="UP000275846">
    <property type="component" value="Unassembled WGS sequence"/>
</dbReference>
<accession>A0A3P7C7Q4</accession>
<evidence type="ECO:0000313" key="2">
    <source>
        <dbReference type="EMBL" id="VDL88023.1"/>
    </source>
</evidence>
<keyword evidence="1" id="KW-1133">Transmembrane helix</keyword>
<keyword evidence="1" id="KW-0812">Transmembrane</keyword>
<name>A0A3P7C7Q4_SCHSO</name>
<protein>
    <submittedName>
        <fullName evidence="2">Uncharacterized protein</fullName>
    </submittedName>
</protein>
<feature type="transmembrane region" description="Helical" evidence="1">
    <location>
        <begin position="7"/>
        <end position="31"/>
    </location>
</feature>
<evidence type="ECO:0000313" key="3">
    <source>
        <dbReference type="Proteomes" id="UP000275846"/>
    </source>
</evidence>
<dbReference type="AlphaFoldDB" id="A0A3P7C7Q4"/>
<organism evidence="2 3">
    <name type="scientific">Schistocephalus solidus</name>
    <name type="common">Tapeworm</name>
    <dbReference type="NCBI Taxonomy" id="70667"/>
    <lineage>
        <taxon>Eukaryota</taxon>
        <taxon>Metazoa</taxon>
        <taxon>Spiralia</taxon>
        <taxon>Lophotrochozoa</taxon>
        <taxon>Platyhelminthes</taxon>
        <taxon>Cestoda</taxon>
        <taxon>Eucestoda</taxon>
        <taxon>Diphyllobothriidea</taxon>
        <taxon>Diphyllobothriidae</taxon>
        <taxon>Schistocephalus</taxon>
    </lineage>
</organism>
<keyword evidence="3" id="KW-1185">Reference proteome</keyword>
<dbReference type="EMBL" id="UYSU01004766">
    <property type="protein sequence ID" value="VDL88023.1"/>
    <property type="molecule type" value="Genomic_DNA"/>
</dbReference>
<proteinExistence type="predicted"/>
<keyword evidence="1" id="KW-0472">Membrane</keyword>
<sequence length="55" mass="5792">MMGSVTVVVVVVMLIMVAVVVVVAAAAVILLKCLVPFVESFSVIEVLFGMRILVS</sequence>
<evidence type="ECO:0000256" key="1">
    <source>
        <dbReference type="SAM" id="Phobius"/>
    </source>
</evidence>